<keyword evidence="2" id="KW-0732">Signal</keyword>
<dbReference type="PRINTS" id="PR00092">
    <property type="entry name" value="TYROSINASE"/>
</dbReference>
<protein>
    <submittedName>
        <fullName evidence="4">Di-copper centre-containing protein</fullName>
    </submittedName>
</protein>
<dbReference type="InterPro" id="IPR002227">
    <property type="entry name" value="Tyrosinase_Cu-bd"/>
</dbReference>
<evidence type="ECO:0000256" key="2">
    <source>
        <dbReference type="SAM" id="SignalP"/>
    </source>
</evidence>
<dbReference type="PROSITE" id="PS00498">
    <property type="entry name" value="TYROSINASE_2"/>
    <property type="match status" value="1"/>
</dbReference>
<name>A0A2T2NQ64_CORCC</name>
<dbReference type="Pfam" id="PF00264">
    <property type="entry name" value="Tyrosinase"/>
    <property type="match status" value="1"/>
</dbReference>
<evidence type="ECO:0000256" key="1">
    <source>
        <dbReference type="ARBA" id="ARBA00022723"/>
    </source>
</evidence>
<dbReference type="STRING" id="1448308.A0A2T2NQ64"/>
<organism evidence="4 5">
    <name type="scientific">Corynespora cassiicola Philippines</name>
    <dbReference type="NCBI Taxonomy" id="1448308"/>
    <lineage>
        <taxon>Eukaryota</taxon>
        <taxon>Fungi</taxon>
        <taxon>Dikarya</taxon>
        <taxon>Ascomycota</taxon>
        <taxon>Pezizomycotina</taxon>
        <taxon>Dothideomycetes</taxon>
        <taxon>Pleosporomycetidae</taxon>
        <taxon>Pleosporales</taxon>
        <taxon>Corynesporascaceae</taxon>
        <taxon>Corynespora</taxon>
    </lineage>
</organism>
<dbReference type="InterPro" id="IPR050316">
    <property type="entry name" value="Tyrosinase/Hemocyanin"/>
</dbReference>
<evidence type="ECO:0000313" key="5">
    <source>
        <dbReference type="Proteomes" id="UP000240883"/>
    </source>
</evidence>
<reference evidence="4 5" key="1">
    <citation type="journal article" date="2018" name="Front. Microbiol.">
        <title>Genome-Wide Analysis of Corynespora cassiicola Leaf Fall Disease Putative Effectors.</title>
        <authorList>
            <person name="Lopez D."/>
            <person name="Ribeiro S."/>
            <person name="Label P."/>
            <person name="Fumanal B."/>
            <person name="Venisse J.S."/>
            <person name="Kohler A."/>
            <person name="de Oliveira R.R."/>
            <person name="Labutti K."/>
            <person name="Lipzen A."/>
            <person name="Lail K."/>
            <person name="Bauer D."/>
            <person name="Ohm R.A."/>
            <person name="Barry K.W."/>
            <person name="Spatafora J."/>
            <person name="Grigoriev I.V."/>
            <person name="Martin F.M."/>
            <person name="Pujade-Renaud V."/>
        </authorList>
    </citation>
    <scope>NUCLEOTIDE SEQUENCE [LARGE SCALE GENOMIC DNA]</scope>
    <source>
        <strain evidence="4 5">Philippines</strain>
    </source>
</reference>
<gene>
    <name evidence="4" type="ORF">BS50DRAFT_675662</name>
</gene>
<dbReference type="GO" id="GO:0046872">
    <property type="term" value="F:metal ion binding"/>
    <property type="evidence" value="ECO:0007669"/>
    <property type="project" value="UniProtKB-KW"/>
</dbReference>
<evidence type="ECO:0000259" key="3">
    <source>
        <dbReference type="PROSITE" id="PS00498"/>
    </source>
</evidence>
<sequence>MKFFRVAAAALLGNMACAIMENDALAAQGLLKLQQHVAHSGYPDPEKCTLENASVRREWSRLRKSEKLNFIAAVKCLGSKPAKTPAAISAGARSRYDDFVVDHILQTLSIHGTANFLSWHRYYIHAFERVLRDECGYKGHLPYWNWALTDDPHKHALLDGSETSVSGDGAYVPGRNYSCLPQATPECFIQLPPAQGGGCITSGPFKDWELNVGPCRTILKGVKPNPQADCLGYNPRCLSRDLNANALITANDELTSSLIKNYHNISTFQSAMQGDFPNAVMGVHLGGHYAIGGDAGGDFYNSPADPAFWFHHAMIDRVWWTWQNLDIATRQNAIAGTLTLGNRPPTREGRLNDTITVGYVGLPNITIADAMHTLGGPFCYIYA</sequence>
<proteinExistence type="predicted"/>
<dbReference type="GO" id="GO:0016491">
    <property type="term" value="F:oxidoreductase activity"/>
    <property type="evidence" value="ECO:0007669"/>
    <property type="project" value="InterPro"/>
</dbReference>
<dbReference type="OrthoDB" id="6132182at2759"/>
<evidence type="ECO:0000313" key="4">
    <source>
        <dbReference type="EMBL" id="PSN67571.1"/>
    </source>
</evidence>
<keyword evidence="5" id="KW-1185">Reference proteome</keyword>
<feature type="signal peptide" evidence="2">
    <location>
        <begin position="1"/>
        <end position="18"/>
    </location>
</feature>
<dbReference type="SUPFAM" id="SSF48056">
    <property type="entry name" value="Di-copper centre-containing domain"/>
    <property type="match status" value="1"/>
</dbReference>
<dbReference type="PANTHER" id="PTHR11474">
    <property type="entry name" value="TYROSINASE FAMILY MEMBER"/>
    <property type="match status" value="1"/>
</dbReference>
<dbReference type="Proteomes" id="UP000240883">
    <property type="component" value="Unassembled WGS sequence"/>
</dbReference>
<accession>A0A2T2NQ64</accession>
<dbReference type="Gene3D" id="1.10.1280.10">
    <property type="entry name" value="Di-copper center containing domain from catechol oxidase"/>
    <property type="match status" value="1"/>
</dbReference>
<feature type="domain" description="Tyrosinase copper-binding" evidence="3">
    <location>
        <begin position="305"/>
        <end position="316"/>
    </location>
</feature>
<feature type="chain" id="PRO_5015706045" evidence="2">
    <location>
        <begin position="19"/>
        <end position="383"/>
    </location>
</feature>
<dbReference type="EMBL" id="KZ678134">
    <property type="protein sequence ID" value="PSN67571.1"/>
    <property type="molecule type" value="Genomic_DNA"/>
</dbReference>
<dbReference type="InterPro" id="IPR008922">
    <property type="entry name" value="Di-copper_centre_dom_sf"/>
</dbReference>
<keyword evidence="1" id="KW-0479">Metal-binding</keyword>
<dbReference type="PANTHER" id="PTHR11474:SF116">
    <property type="entry name" value="TYROSINASE"/>
    <property type="match status" value="1"/>
</dbReference>
<dbReference type="AlphaFoldDB" id="A0A2T2NQ64"/>